<gene>
    <name evidence="2" type="ORF">J8F10_28955</name>
</gene>
<keyword evidence="1" id="KW-0812">Transmembrane</keyword>
<dbReference type="Pfam" id="PF18936">
    <property type="entry name" value="DUF5684"/>
    <property type="match status" value="1"/>
</dbReference>
<keyword evidence="1" id="KW-1133">Transmembrane helix</keyword>
<dbReference type="InterPro" id="IPR043739">
    <property type="entry name" value="DUF5684"/>
</dbReference>
<proteinExistence type="predicted"/>
<protein>
    <recommendedName>
        <fullName evidence="4">Signal peptidase I</fullName>
    </recommendedName>
</protein>
<dbReference type="RefSeq" id="WP_210659909.1">
    <property type="nucleotide sequence ID" value="NZ_JAGKQQ010000001.1"/>
</dbReference>
<dbReference type="Proteomes" id="UP000676565">
    <property type="component" value="Unassembled WGS sequence"/>
</dbReference>
<name>A0ABS5C2D2_9BACT</name>
<sequence>MDDLLWYLVVWGAVTVPGVVLGWLRVFPKAGRPWWAALVPFYNIYVLVVGVARLSLLWYILVLIPVVQIIAAILVNVEVARRFGKSEAFGLGLALLGFIFYPLLGFGSDQYQEGTAEPVGPTW</sequence>
<dbReference type="EMBL" id="JAGKQQ010000001">
    <property type="protein sequence ID" value="MBP3959293.1"/>
    <property type="molecule type" value="Genomic_DNA"/>
</dbReference>
<comment type="caution">
    <text evidence="2">The sequence shown here is derived from an EMBL/GenBank/DDBJ whole genome shotgun (WGS) entry which is preliminary data.</text>
</comment>
<accession>A0ABS5C2D2</accession>
<feature type="transmembrane region" description="Helical" evidence="1">
    <location>
        <begin position="34"/>
        <end position="52"/>
    </location>
</feature>
<keyword evidence="1" id="KW-0472">Membrane</keyword>
<evidence type="ECO:0000313" key="3">
    <source>
        <dbReference type="Proteomes" id="UP000676565"/>
    </source>
</evidence>
<evidence type="ECO:0000313" key="2">
    <source>
        <dbReference type="EMBL" id="MBP3959293.1"/>
    </source>
</evidence>
<feature type="transmembrane region" description="Helical" evidence="1">
    <location>
        <begin position="89"/>
        <end position="108"/>
    </location>
</feature>
<feature type="transmembrane region" description="Helical" evidence="1">
    <location>
        <begin position="6"/>
        <end position="27"/>
    </location>
</feature>
<evidence type="ECO:0000256" key="1">
    <source>
        <dbReference type="SAM" id="Phobius"/>
    </source>
</evidence>
<keyword evidence="3" id="KW-1185">Reference proteome</keyword>
<reference evidence="2 3" key="1">
    <citation type="submission" date="2021-04" db="EMBL/GenBank/DDBJ databases">
        <authorList>
            <person name="Ivanova A."/>
        </authorList>
    </citation>
    <scope>NUCLEOTIDE SEQUENCE [LARGE SCALE GENOMIC DNA]</scope>
    <source>
        <strain evidence="2 3">G18</strain>
    </source>
</reference>
<organism evidence="2 3">
    <name type="scientific">Gemmata palustris</name>
    <dbReference type="NCBI Taxonomy" id="2822762"/>
    <lineage>
        <taxon>Bacteria</taxon>
        <taxon>Pseudomonadati</taxon>
        <taxon>Planctomycetota</taxon>
        <taxon>Planctomycetia</taxon>
        <taxon>Gemmatales</taxon>
        <taxon>Gemmataceae</taxon>
        <taxon>Gemmata</taxon>
    </lineage>
</organism>
<evidence type="ECO:0008006" key="4">
    <source>
        <dbReference type="Google" id="ProtNLM"/>
    </source>
</evidence>
<feature type="transmembrane region" description="Helical" evidence="1">
    <location>
        <begin position="58"/>
        <end position="77"/>
    </location>
</feature>